<dbReference type="SUPFAM" id="SSF53649">
    <property type="entry name" value="Alkaline phosphatase-like"/>
    <property type="match status" value="1"/>
</dbReference>
<feature type="compositionally biased region" description="Low complexity" evidence="1">
    <location>
        <begin position="32"/>
        <end position="49"/>
    </location>
</feature>
<dbReference type="Gene3D" id="3.40.720.10">
    <property type="entry name" value="Alkaline Phosphatase, subunit A"/>
    <property type="match status" value="2"/>
</dbReference>
<dbReference type="PANTHER" id="PTHR10151">
    <property type="entry name" value="ECTONUCLEOTIDE PYROPHOSPHATASE/PHOSPHODIESTERASE"/>
    <property type="match status" value="1"/>
</dbReference>
<feature type="region of interest" description="Disordered" evidence="1">
    <location>
        <begin position="32"/>
        <end position="133"/>
    </location>
</feature>
<feature type="compositionally biased region" description="Low complexity" evidence="1">
    <location>
        <begin position="120"/>
        <end position="131"/>
    </location>
</feature>
<feature type="compositionally biased region" description="Basic and acidic residues" evidence="1">
    <location>
        <begin position="109"/>
        <end position="118"/>
    </location>
</feature>
<dbReference type="EMBL" id="CP059894">
    <property type="protein sequence ID" value="QNJ90878.1"/>
    <property type="molecule type" value="Genomic_DNA"/>
</dbReference>
<evidence type="ECO:0000313" key="3">
    <source>
        <dbReference type="EMBL" id="QNJ90878.1"/>
    </source>
</evidence>
<evidence type="ECO:0000313" key="4">
    <source>
        <dbReference type="Proteomes" id="UP000515498"/>
    </source>
</evidence>
<name>A0A7G8P962_9MYCO</name>
<dbReference type="InterPro" id="IPR017850">
    <property type="entry name" value="Alkaline_phosphatase_core_sf"/>
</dbReference>
<reference evidence="3 4" key="1">
    <citation type="submission" date="2020-07" db="EMBL/GenBank/DDBJ databases">
        <title>Draft genome sequence of four isobutane-metabolizing strains capable of cometabolically degrading diverse ether contaminants.</title>
        <authorList>
            <person name="Chen W."/>
            <person name="Faulkner N."/>
            <person name="Smith C."/>
            <person name="Hyman M."/>
        </authorList>
    </citation>
    <scope>NUCLEOTIDE SEQUENCE [LARGE SCALE GENOMIC DNA]</scope>
    <source>
        <strain evidence="3 4">2A</strain>
    </source>
</reference>
<feature type="chain" id="PRO_5038657227" evidence="2">
    <location>
        <begin position="32"/>
        <end position="647"/>
    </location>
</feature>
<feature type="compositionally biased region" description="Low complexity" evidence="1">
    <location>
        <begin position="202"/>
        <end position="224"/>
    </location>
</feature>
<evidence type="ECO:0000256" key="1">
    <source>
        <dbReference type="SAM" id="MobiDB-lite"/>
    </source>
</evidence>
<protein>
    <submittedName>
        <fullName evidence="3">Alkaline phosphatase family protein</fullName>
    </submittedName>
</protein>
<keyword evidence="2" id="KW-0732">Signal</keyword>
<dbReference type="InterPro" id="IPR002591">
    <property type="entry name" value="Phosphodiest/P_Trfase"/>
</dbReference>
<dbReference type="AlphaFoldDB" id="A0A7G8P962"/>
<accession>A0A7G8P962</accession>
<organism evidence="3 4">
    <name type="scientific">Mycolicibacterium fluoranthenivorans</name>
    <dbReference type="NCBI Taxonomy" id="258505"/>
    <lineage>
        <taxon>Bacteria</taxon>
        <taxon>Bacillati</taxon>
        <taxon>Actinomycetota</taxon>
        <taxon>Actinomycetes</taxon>
        <taxon>Mycobacteriales</taxon>
        <taxon>Mycobacteriaceae</taxon>
        <taxon>Mycolicibacterium</taxon>
    </lineage>
</organism>
<dbReference type="RefSeq" id="WP_187095760.1">
    <property type="nucleotide sequence ID" value="NZ_CP059894.1"/>
</dbReference>
<dbReference type="Pfam" id="PF01663">
    <property type="entry name" value="Phosphodiest"/>
    <property type="match status" value="1"/>
</dbReference>
<dbReference type="Proteomes" id="UP000515498">
    <property type="component" value="Chromosome"/>
</dbReference>
<sequence>MKTVKQVCLGVAMAGVIAGAGSAAATAVAYADPADSGASSTSGDSPGSDSGHGDSHSDKGATASSAPKADTDATTGATPGEDADSPAESTPKAGTPTRGDVGTPKKSRTPGEKVRKATESVSGTAVGSTTSTRKKVTLAVPATVAADPDPAPAVTPQSSAEPIAAKAVEPAVKTAPTLTVSTPVAPAPDPEPLPLPLPAVPATPAGLSSATAATTTSRSRAMSTSTGDAVGQITAAPTQHVLVIGIDGTSLGRLLGNDDNGNNESFLDLLDTSTTGASSIQGHTTISNPSWTTMLTGVWDTKSGVINNIFNPQVYNVWHTVFDRLEAWNRGTVTKTIADWDVITDISGAGTYGADQSILIPRVAGDTNWSQTDTAVANETVRTILGVDQGYEDVPNFLFSYLVQVDEAGHAHGGASTQYTDALTRTDENLRLILTAVADREAATGEDWTVLVVTDHGHQPQLGFGHGFQTPTETTTFVVADGPDFGDGKVNLQYSIADITPTILSLFGAPLSSDFDGVPLTAHGPGAIPDNGVEAALKDAIADIGYPDLGTQVRLSVRTIFASIPYFLNQFTDQVVAQLQAVADQGIFLISTIASIAVLPVQFVADVLFQTTNVLGNLIGLLTGAGVIGPTDPMPEPFLVPDNAILV</sequence>
<dbReference type="PANTHER" id="PTHR10151:SF120">
    <property type="entry name" value="BIS(5'-ADENOSYL)-TRIPHOSPHATASE"/>
    <property type="match status" value="1"/>
</dbReference>
<dbReference type="GO" id="GO:0016787">
    <property type="term" value="F:hydrolase activity"/>
    <property type="evidence" value="ECO:0007669"/>
    <property type="project" value="UniProtKB-ARBA"/>
</dbReference>
<evidence type="ECO:0000256" key="2">
    <source>
        <dbReference type="SAM" id="SignalP"/>
    </source>
</evidence>
<gene>
    <name evidence="3" type="ORF">HZU40_21860</name>
</gene>
<proteinExistence type="predicted"/>
<feature type="signal peptide" evidence="2">
    <location>
        <begin position="1"/>
        <end position="31"/>
    </location>
</feature>
<dbReference type="KEGG" id="mflu:HZU40_21860"/>
<feature type="region of interest" description="Disordered" evidence="1">
    <location>
        <begin position="201"/>
        <end position="224"/>
    </location>
</feature>